<evidence type="ECO:0008006" key="4">
    <source>
        <dbReference type="Google" id="ProtNLM"/>
    </source>
</evidence>
<accession>A0A6N3FHC0</accession>
<reference evidence="3" key="1">
    <citation type="submission" date="2019-11" db="EMBL/GenBank/DDBJ databases">
        <authorList>
            <person name="Feng L."/>
        </authorList>
    </citation>
    <scope>NUCLEOTIDE SEQUENCE</scope>
    <source>
        <strain evidence="3">VrattiLFYP33</strain>
    </source>
</reference>
<feature type="domain" description="AAA" evidence="1">
    <location>
        <begin position="19"/>
        <end position="165"/>
    </location>
</feature>
<name>A0A6N3FHC0_9FIRM</name>
<dbReference type="EMBL" id="CACRUX010000101">
    <property type="protein sequence ID" value="VYU51320.1"/>
    <property type="molecule type" value="Genomic_DNA"/>
</dbReference>
<dbReference type="InterPro" id="IPR027417">
    <property type="entry name" value="P-loop_NTPase"/>
</dbReference>
<dbReference type="PANTHER" id="PTHR33295">
    <property type="entry name" value="ATPASE"/>
    <property type="match status" value="1"/>
</dbReference>
<dbReference type="SUPFAM" id="SSF52540">
    <property type="entry name" value="P-loop containing nucleoside triphosphate hydrolases"/>
    <property type="match status" value="1"/>
</dbReference>
<sequence>MEFARAEYIEKLVAKKHNGRIKVITGIRRCGKSYLLFKLFVNYLHQNNVHDNQIVQLALDEIGNAKYRNPIELDAYLRSQIERTSTQYYILIDEIQFVAEIKNPYVNDNTAKLTFIDVLLGLMKLPNVDIYVTGSNSKMLSSDILTQFRDRADEIQVYPLSFAEMYEKYEGPERNAWLDYYTYGGMPVVFSLQTHEEKSKYLSDLFLRTYLKDVVERYQIQNDTSILEDLLNIIASSIGSLTNPTKLANTFLSKKQVKINSTTISRYLSYFVDAFLIKQANRYDVKGKKYIKTPLKYYYTDVGIRNARLSFRQQEENHIMENVLYCDLVRRGYNVDVGVVEEYIRTDSGKNTRKQLEVDFIVNQSNQRYYIQSALSIDKPEKRNQEIASLLRIPDSFGKLVVIRDYIKPWRDDNGIVYVGVEQFLLNKDITRLF</sequence>
<proteinExistence type="predicted"/>
<dbReference type="Pfam" id="PF13635">
    <property type="entry name" value="DUF4143"/>
    <property type="match status" value="1"/>
</dbReference>
<dbReference type="Pfam" id="PF13173">
    <property type="entry name" value="AAA_14"/>
    <property type="match status" value="1"/>
</dbReference>
<dbReference type="RefSeq" id="WP_021842639.1">
    <property type="nucleotide sequence ID" value="NZ_CACRUX010000101.1"/>
</dbReference>
<dbReference type="PANTHER" id="PTHR33295:SF18">
    <property type="entry name" value="AAA+ ATPASE DOMAIN-CONTAINING PROTEIN"/>
    <property type="match status" value="1"/>
</dbReference>
<organism evidence="3">
    <name type="scientific">Veillonella ratti</name>
    <dbReference type="NCBI Taxonomy" id="103892"/>
    <lineage>
        <taxon>Bacteria</taxon>
        <taxon>Bacillati</taxon>
        <taxon>Bacillota</taxon>
        <taxon>Negativicutes</taxon>
        <taxon>Veillonellales</taxon>
        <taxon>Veillonellaceae</taxon>
        <taxon>Veillonella</taxon>
    </lineage>
</organism>
<evidence type="ECO:0000313" key="3">
    <source>
        <dbReference type="EMBL" id="VYU51320.1"/>
    </source>
</evidence>
<evidence type="ECO:0000259" key="2">
    <source>
        <dbReference type="Pfam" id="PF13635"/>
    </source>
</evidence>
<protein>
    <recommendedName>
        <fullName evidence="4">Archaeal ATPase</fullName>
    </recommendedName>
</protein>
<feature type="domain" description="DUF4143" evidence="2">
    <location>
        <begin position="213"/>
        <end position="372"/>
    </location>
</feature>
<dbReference type="AlphaFoldDB" id="A0A6N3FHC0"/>
<evidence type="ECO:0000259" key="1">
    <source>
        <dbReference type="Pfam" id="PF13173"/>
    </source>
</evidence>
<dbReference type="InterPro" id="IPR041682">
    <property type="entry name" value="AAA_14"/>
</dbReference>
<dbReference type="InterPro" id="IPR025420">
    <property type="entry name" value="DUF4143"/>
</dbReference>
<gene>
    <name evidence="3" type="ORF">VRLFYP33_02318</name>
</gene>